<dbReference type="InterPro" id="IPR001204">
    <property type="entry name" value="Phos_transporter"/>
</dbReference>
<evidence type="ECO:0000313" key="9">
    <source>
        <dbReference type="Proteomes" id="UP000004184"/>
    </source>
</evidence>
<gene>
    <name evidence="8" type="ORF">SSQG_05308</name>
</gene>
<evidence type="ECO:0000256" key="5">
    <source>
        <dbReference type="ARBA" id="ARBA00023136"/>
    </source>
</evidence>
<evidence type="ECO:0000256" key="6">
    <source>
        <dbReference type="SAM" id="MobiDB-lite"/>
    </source>
</evidence>
<protein>
    <submittedName>
        <fullName evidence="8">Predicted protein</fullName>
    </submittedName>
</protein>
<dbReference type="HOGENOM" id="CLU_1864090_0_0_11"/>
<proteinExistence type="predicted"/>
<evidence type="ECO:0000256" key="3">
    <source>
        <dbReference type="ARBA" id="ARBA00022692"/>
    </source>
</evidence>
<dbReference type="STRING" id="591159.SSQG_05308"/>
<evidence type="ECO:0000256" key="4">
    <source>
        <dbReference type="ARBA" id="ARBA00022989"/>
    </source>
</evidence>
<keyword evidence="9" id="KW-1185">Reference proteome</keyword>
<organism evidence="8 9">
    <name type="scientific">Streptomyces viridochromogenes (strain DSM 40736 / JCM 4977 / BCRC 1201 / Tue 494)</name>
    <dbReference type="NCBI Taxonomy" id="591159"/>
    <lineage>
        <taxon>Bacteria</taxon>
        <taxon>Bacillati</taxon>
        <taxon>Actinomycetota</taxon>
        <taxon>Actinomycetes</taxon>
        <taxon>Kitasatosporales</taxon>
        <taxon>Streptomycetaceae</taxon>
        <taxon>Streptomyces</taxon>
    </lineage>
</organism>
<keyword evidence="2" id="KW-0813">Transport</keyword>
<dbReference type="EMBL" id="GG657757">
    <property type="protein sequence ID" value="EFL34790.1"/>
    <property type="molecule type" value="Genomic_DNA"/>
</dbReference>
<dbReference type="AlphaFoldDB" id="D9XFQ9"/>
<reference evidence="9" key="1">
    <citation type="submission" date="2009-02" db="EMBL/GenBank/DDBJ databases">
        <title>Annotation of Streptomyces viridochromogenes strain DSM 40736.</title>
        <authorList>
            <consortium name="The Broad Institute Genome Sequencing Platform"/>
            <consortium name="Broad Institute Microbial Sequencing Center"/>
            <person name="Fischbach M."/>
            <person name="Godfrey P."/>
            <person name="Ward D."/>
            <person name="Young S."/>
            <person name="Zeng Q."/>
            <person name="Koehrsen M."/>
            <person name="Alvarado L."/>
            <person name="Berlin A.M."/>
            <person name="Bochicchio J."/>
            <person name="Borenstein D."/>
            <person name="Chapman S.B."/>
            <person name="Chen Z."/>
            <person name="Engels R."/>
            <person name="Freedman E."/>
            <person name="Gellesch M."/>
            <person name="Goldberg J."/>
            <person name="Griggs A."/>
            <person name="Gujja S."/>
            <person name="Heilman E.R."/>
            <person name="Heiman D.I."/>
            <person name="Hepburn T.A."/>
            <person name="Howarth C."/>
            <person name="Jen D."/>
            <person name="Larson L."/>
            <person name="Lewis B."/>
            <person name="Mehta T."/>
            <person name="Park D."/>
            <person name="Pearson M."/>
            <person name="Richards J."/>
            <person name="Roberts A."/>
            <person name="Saif S."/>
            <person name="Shea T.D."/>
            <person name="Shenoy N."/>
            <person name="Sisk P."/>
            <person name="Stolte C."/>
            <person name="Sykes S.N."/>
            <person name="Thomson T."/>
            <person name="Walk T."/>
            <person name="White J."/>
            <person name="Yandava C."/>
            <person name="Straight P."/>
            <person name="Clardy J."/>
            <person name="Hung D."/>
            <person name="Kolter R."/>
            <person name="Mekalanos J."/>
            <person name="Walker S."/>
            <person name="Walsh C.T."/>
            <person name="Wieland-Brown L.C."/>
            <person name="Haas B."/>
            <person name="Nusbaum C."/>
            <person name="Birren B."/>
        </authorList>
    </citation>
    <scope>NUCLEOTIDE SEQUENCE [LARGE SCALE GENOMIC DNA]</scope>
    <source>
        <strain evidence="9">DSM 40736 / JCM 4977 / BCRC 1201 / Tue 494</strain>
    </source>
</reference>
<dbReference type="Proteomes" id="UP000004184">
    <property type="component" value="Unassembled WGS sequence"/>
</dbReference>
<evidence type="ECO:0000256" key="1">
    <source>
        <dbReference type="ARBA" id="ARBA00004141"/>
    </source>
</evidence>
<feature type="region of interest" description="Disordered" evidence="6">
    <location>
        <begin position="1"/>
        <end position="24"/>
    </location>
</feature>
<evidence type="ECO:0000256" key="7">
    <source>
        <dbReference type="SAM" id="Phobius"/>
    </source>
</evidence>
<name>D9XFQ9_STRVT</name>
<comment type="subcellular location">
    <subcellularLocation>
        <location evidence="1">Membrane</location>
        <topology evidence="1">Multi-pass membrane protein</topology>
    </subcellularLocation>
</comment>
<sequence length="137" mass="13689">MRPAGSRITVQPEKPATNAAPSPSCRARVTGSILGAGLGRRLAEVRWGVAGRMAAAWLITLPAAALVGGPAASVVRGGGDLGTAVVALVGVALAAGLVAVSRRNPVDAHNVNDAYDVNDAHQVTIRTEQPAKVGAAA</sequence>
<dbReference type="GO" id="GO:0006817">
    <property type="term" value="P:phosphate ion transport"/>
    <property type="evidence" value="ECO:0007669"/>
    <property type="project" value="InterPro"/>
</dbReference>
<dbReference type="eggNOG" id="COG0306">
    <property type="taxonomic scope" value="Bacteria"/>
</dbReference>
<evidence type="ECO:0000313" key="8">
    <source>
        <dbReference type="EMBL" id="EFL34790.1"/>
    </source>
</evidence>
<keyword evidence="4 7" id="KW-1133">Transmembrane helix</keyword>
<keyword evidence="5 7" id="KW-0472">Membrane</keyword>
<feature type="transmembrane region" description="Helical" evidence="7">
    <location>
        <begin position="54"/>
        <end position="75"/>
    </location>
</feature>
<dbReference type="GO" id="GO:0005315">
    <property type="term" value="F:phosphate transmembrane transporter activity"/>
    <property type="evidence" value="ECO:0007669"/>
    <property type="project" value="InterPro"/>
</dbReference>
<dbReference type="Pfam" id="PF01384">
    <property type="entry name" value="PHO4"/>
    <property type="match status" value="1"/>
</dbReference>
<accession>D9XFQ9</accession>
<keyword evidence="3 7" id="KW-0812">Transmembrane</keyword>
<evidence type="ECO:0000256" key="2">
    <source>
        <dbReference type="ARBA" id="ARBA00022448"/>
    </source>
</evidence>
<dbReference type="GO" id="GO:0016020">
    <property type="term" value="C:membrane"/>
    <property type="evidence" value="ECO:0007669"/>
    <property type="project" value="UniProtKB-SubCell"/>
</dbReference>
<feature type="transmembrane region" description="Helical" evidence="7">
    <location>
        <begin position="81"/>
        <end position="100"/>
    </location>
</feature>